<organism evidence="1 2">
    <name type="scientific">Fusarium sporotrichioides</name>
    <dbReference type="NCBI Taxonomy" id="5514"/>
    <lineage>
        <taxon>Eukaryota</taxon>
        <taxon>Fungi</taxon>
        <taxon>Dikarya</taxon>
        <taxon>Ascomycota</taxon>
        <taxon>Pezizomycotina</taxon>
        <taxon>Sordariomycetes</taxon>
        <taxon>Hypocreomycetidae</taxon>
        <taxon>Hypocreales</taxon>
        <taxon>Nectriaceae</taxon>
        <taxon>Fusarium</taxon>
    </lineage>
</organism>
<proteinExistence type="predicted"/>
<dbReference type="AlphaFoldDB" id="A0A395RUS2"/>
<keyword evidence="2" id="KW-1185">Reference proteome</keyword>
<comment type="caution">
    <text evidence="1">The sequence shown here is derived from an EMBL/GenBank/DDBJ whole genome shotgun (WGS) entry which is preliminary data.</text>
</comment>
<gene>
    <name evidence="1" type="ORF">FSPOR_8243</name>
</gene>
<name>A0A395RUS2_FUSSP</name>
<reference evidence="1 2" key="1">
    <citation type="journal article" date="2018" name="PLoS Pathog.">
        <title>Evolution of structural diversity of trichothecenes, a family of toxins produced by plant pathogenic and entomopathogenic fungi.</title>
        <authorList>
            <person name="Proctor R.H."/>
            <person name="McCormick S.P."/>
            <person name="Kim H.S."/>
            <person name="Cardoza R.E."/>
            <person name="Stanley A.M."/>
            <person name="Lindo L."/>
            <person name="Kelly A."/>
            <person name="Brown D.W."/>
            <person name="Lee T."/>
            <person name="Vaughan M.M."/>
            <person name="Alexander N.J."/>
            <person name="Busman M."/>
            <person name="Gutierrez S."/>
        </authorList>
    </citation>
    <scope>NUCLEOTIDE SEQUENCE [LARGE SCALE GENOMIC DNA]</scope>
    <source>
        <strain evidence="1 2">NRRL 3299</strain>
    </source>
</reference>
<evidence type="ECO:0000313" key="2">
    <source>
        <dbReference type="Proteomes" id="UP000266152"/>
    </source>
</evidence>
<accession>A0A395RUS2</accession>
<evidence type="ECO:0000313" key="1">
    <source>
        <dbReference type="EMBL" id="RGP63916.1"/>
    </source>
</evidence>
<protein>
    <submittedName>
        <fullName evidence="1">Uncharacterized protein</fullName>
    </submittedName>
</protein>
<dbReference type="EMBL" id="PXOF01000122">
    <property type="protein sequence ID" value="RGP63916.1"/>
    <property type="molecule type" value="Genomic_DNA"/>
</dbReference>
<dbReference type="Proteomes" id="UP000266152">
    <property type="component" value="Unassembled WGS sequence"/>
</dbReference>
<sequence length="450" mass="51602">MAHRQNIDDVFPTTSECTPSDLETEEWWALLAPQKADQTPVPYFRVHSSRVKPSYFCTEYRSFDAFKLLCNSLGGVKIESSPIVLQNSRGHSPLERLPPEILGIVFDCSQSNDFVALSLCSRGLWTYAVKWAQNGYLRWRNAYSLAGTPILYASSRLRTLPQCVYDMYPGSVPTETRQEMSSPSLYSQRRMVTRSTAWYRDIMLKSHQAPFPYDELYIESFDNMITMADIPDHFHASMRSSFPTMTLGKGSKWLLLNMTNNEYIRMESVITTEGEKTVSHPGNDWLTLDILLFWLICWRGDGRQNTWSWEELDEFVGMTEEMIDDTLHDPTYGPLDDKFWPVWTGNWAGHSLEVVTDRDLDRLWVDRTNSIEKLASKMLLTMYGLALAEGSFKARKHWEWVLYQRGDIIDEEQDHDGPDGGTTSTETHKTIVIGSLRVHADCLCDCGSGT</sequence>